<dbReference type="AlphaFoldDB" id="A0AAW8XZC5"/>
<protein>
    <recommendedName>
        <fullName evidence="3">NinB protein</fullName>
    </recommendedName>
</protein>
<gene>
    <name evidence="1" type="ORF">RZP41_27030</name>
</gene>
<evidence type="ECO:0000313" key="2">
    <source>
        <dbReference type="Proteomes" id="UP001284547"/>
    </source>
</evidence>
<sequence length="143" mass="16750">MSIQKDGIRLHKSNFSAIGQQIQPMLESGDCYRLILKPWRDKRSIPQNSLMWMWNSDVATAVNQHSTEKLNEEDLHEFLKDMFCPAKPVTVFGETKMVKSTKLLDTEEMTFYLRRIEVWCAERGIKLRIPANSEYHEKGHDHV</sequence>
<proteinExistence type="predicted"/>
<organism evidence="1 2">
    <name type="scientific">Klebsiella quasipneumoniae subsp. quasipneumoniae</name>
    <dbReference type="NCBI Taxonomy" id="1667327"/>
    <lineage>
        <taxon>Bacteria</taxon>
        <taxon>Pseudomonadati</taxon>
        <taxon>Pseudomonadota</taxon>
        <taxon>Gammaproteobacteria</taxon>
        <taxon>Enterobacterales</taxon>
        <taxon>Enterobacteriaceae</taxon>
        <taxon>Klebsiella/Raoultella group</taxon>
        <taxon>Klebsiella</taxon>
        <taxon>Klebsiella pneumoniae complex</taxon>
    </lineage>
</organism>
<comment type="caution">
    <text evidence="1">The sequence shown here is derived from an EMBL/GenBank/DDBJ whole genome shotgun (WGS) entry which is preliminary data.</text>
</comment>
<reference evidence="1" key="1">
    <citation type="submission" date="2023-10" db="EMBL/GenBank/DDBJ databases">
        <title>Surveillance and assessment of the effects of hospital wastewater treatment on clearance of pathogenic bacterial and antimicrobial resistance genes.</title>
        <authorList>
            <person name="Wu Y."/>
        </authorList>
    </citation>
    <scope>NUCLEOTIDE SEQUENCE</scope>
    <source>
        <strain evidence="1">23-M-SRM-33-1</strain>
    </source>
</reference>
<name>A0AAW8XZC5_9ENTR</name>
<dbReference type="NCBIfam" id="NF007281">
    <property type="entry name" value="PRK09741.1"/>
    <property type="match status" value="1"/>
</dbReference>
<evidence type="ECO:0000313" key="1">
    <source>
        <dbReference type="EMBL" id="MDV0844866.1"/>
    </source>
</evidence>
<dbReference type="Gene3D" id="1.10.3790.10">
    <property type="entry name" value="NinB"/>
    <property type="match status" value="1"/>
</dbReference>
<evidence type="ECO:0008006" key="3">
    <source>
        <dbReference type="Google" id="ProtNLM"/>
    </source>
</evidence>
<dbReference type="Proteomes" id="UP001284547">
    <property type="component" value="Unassembled WGS sequence"/>
</dbReference>
<dbReference type="InterPro" id="IPR036619">
    <property type="entry name" value="NinB_sf"/>
</dbReference>
<accession>A0AAW8XZC5</accession>
<dbReference type="EMBL" id="JAWHZD010000033">
    <property type="protein sequence ID" value="MDV0844866.1"/>
    <property type="molecule type" value="Genomic_DNA"/>
</dbReference>
<dbReference type="SUPFAM" id="SSF103370">
    <property type="entry name" value="NinB"/>
    <property type="match status" value="1"/>
</dbReference>
<dbReference type="RefSeq" id="WP_017898855.1">
    <property type="nucleotide sequence ID" value="NZ_JAOUTP010000009.1"/>
</dbReference>